<dbReference type="AlphaFoldDB" id="A0A8R1EV70"/>
<reference evidence="1" key="2">
    <citation type="submission" date="2022-06" db="UniProtKB">
        <authorList>
            <consortium name="EnsemblMetazoa"/>
        </authorList>
    </citation>
    <scope>IDENTIFICATION</scope>
    <source>
        <strain evidence="1">DF5081</strain>
    </source>
</reference>
<evidence type="ECO:0000313" key="1">
    <source>
        <dbReference type="EnsemblMetazoa" id="CJA42802.1"/>
    </source>
</evidence>
<sequence>MSCHSEETTNPAKSLISIPEISIYGPNFTN</sequence>
<proteinExistence type="predicted"/>
<dbReference type="Proteomes" id="UP000005237">
    <property type="component" value="Unassembled WGS sequence"/>
</dbReference>
<protein>
    <submittedName>
        <fullName evidence="1">Uncharacterized protein</fullName>
    </submittedName>
</protein>
<dbReference type="EnsemblMetazoa" id="CJA42802.1">
    <property type="protein sequence ID" value="CJA42802.1"/>
    <property type="gene ID" value="WBGene00218650"/>
</dbReference>
<keyword evidence="2" id="KW-1185">Reference proteome</keyword>
<organism evidence="1 2">
    <name type="scientific">Caenorhabditis japonica</name>
    <dbReference type="NCBI Taxonomy" id="281687"/>
    <lineage>
        <taxon>Eukaryota</taxon>
        <taxon>Metazoa</taxon>
        <taxon>Ecdysozoa</taxon>
        <taxon>Nematoda</taxon>
        <taxon>Chromadorea</taxon>
        <taxon>Rhabditida</taxon>
        <taxon>Rhabditina</taxon>
        <taxon>Rhabditomorpha</taxon>
        <taxon>Rhabditoidea</taxon>
        <taxon>Rhabditidae</taxon>
        <taxon>Peloderinae</taxon>
        <taxon>Caenorhabditis</taxon>
    </lineage>
</organism>
<accession>A0A8R1EV70</accession>
<evidence type="ECO:0000313" key="2">
    <source>
        <dbReference type="Proteomes" id="UP000005237"/>
    </source>
</evidence>
<reference evidence="2" key="1">
    <citation type="submission" date="2010-08" db="EMBL/GenBank/DDBJ databases">
        <authorList>
            <consortium name="Caenorhabditis japonica Sequencing Consortium"/>
            <person name="Wilson R.K."/>
        </authorList>
    </citation>
    <scope>NUCLEOTIDE SEQUENCE [LARGE SCALE GENOMIC DNA]</scope>
    <source>
        <strain evidence="2">DF5081</strain>
    </source>
</reference>
<name>A0A8R1EV70_CAEJA</name>